<keyword evidence="3" id="KW-1185">Reference proteome</keyword>
<evidence type="ECO:0000256" key="1">
    <source>
        <dbReference type="SAM" id="MobiDB-lite"/>
    </source>
</evidence>
<feature type="region of interest" description="Disordered" evidence="1">
    <location>
        <begin position="66"/>
        <end position="100"/>
    </location>
</feature>
<accession>A0A916NGJ7</accession>
<dbReference type="Proteomes" id="UP000693672">
    <property type="component" value="Unassembled WGS sequence"/>
</dbReference>
<gene>
    <name evidence="2" type="ORF">PAESOLCIP111_00617</name>
</gene>
<proteinExistence type="predicted"/>
<protein>
    <submittedName>
        <fullName evidence="2">Uncharacterized protein</fullName>
    </submittedName>
</protein>
<organism evidence="2 3">
    <name type="scientific">Paenibacillus solanacearum</name>
    <dbReference type="NCBI Taxonomy" id="2048548"/>
    <lineage>
        <taxon>Bacteria</taxon>
        <taxon>Bacillati</taxon>
        <taxon>Bacillota</taxon>
        <taxon>Bacilli</taxon>
        <taxon>Bacillales</taxon>
        <taxon>Paenibacillaceae</taxon>
        <taxon>Paenibacillus</taxon>
    </lineage>
</organism>
<reference evidence="2" key="1">
    <citation type="submission" date="2021-06" db="EMBL/GenBank/DDBJ databases">
        <authorList>
            <person name="Criscuolo A."/>
        </authorList>
    </citation>
    <scope>NUCLEOTIDE SEQUENCE</scope>
    <source>
        <strain evidence="2">CIP111600</strain>
    </source>
</reference>
<comment type="caution">
    <text evidence="2">The sequence shown here is derived from an EMBL/GenBank/DDBJ whole genome shotgun (WGS) entry which is preliminary data.</text>
</comment>
<evidence type="ECO:0000313" key="2">
    <source>
        <dbReference type="EMBL" id="CAG7603640.1"/>
    </source>
</evidence>
<feature type="compositionally biased region" description="Low complexity" evidence="1">
    <location>
        <begin position="77"/>
        <end position="87"/>
    </location>
</feature>
<dbReference type="EMBL" id="CAJVAS010000002">
    <property type="protein sequence ID" value="CAG7603640.1"/>
    <property type="molecule type" value="Genomic_DNA"/>
</dbReference>
<sequence length="100" mass="9793">MERNDSSGMISQPVQRPLSMRKAVKLFLASALILGSSAGCSSNKDCVDQNQDGYCDNGSGRSGSSAGYYGSGGGSSKSGSSSGVSSGSHGGIGSSGISSS</sequence>
<evidence type="ECO:0000313" key="3">
    <source>
        <dbReference type="Proteomes" id="UP000693672"/>
    </source>
</evidence>
<name>A0A916NGJ7_9BACL</name>
<dbReference type="AlphaFoldDB" id="A0A916NGJ7"/>